<reference evidence="3 4" key="1">
    <citation type="journal article" date="2022" name="Nat. Plants">
        <title>Genomes of leafy and leafless Platanthera orchids illuminate the evolution of mycoheterotrophy.</title>
        <authorList>
            <person name="Li M.H."/>
            <person name="Liu K.W."/>
            <person name="Li Z."/>
            <person name="Lu H.C."/>
            <person name="Ye Q.L."/>
            <person name="Zhang D."/>
            <person name="Wang J.Y."/>
            <person name="Li Y.F."/>
            <person name="Zhong Z.M."/>
            <person name="Liu X."/>
            <person name="Yu X."/>
            <person name="Liu D.K."/>
            <person name="Tu X.D."/>
            <person name="Liu B."/>
            <person name="Hao Y."/>
            <person name="Liao X.Y."/>
            <person name="Jiang Y.T."/>
            <person name="Sun W.H."/>
            <person name="Chen J."/>
            <person name="Chen Y.Q."/>
            <person name="Ai Y."/>
            <person name="Zhai J.W."/>
            <person name="Wu S.S."/>
            <person name="Zhou Z."/>
            <person name="Hsiao Y.Y."/>
            <person name="Wu W.L."/>
            <person name="Chen Y.Y."/>
            <person name="Lin Y.F."/>
            <person name="Hsu J.L."/>
            <person name="Li C.Y."/>
            <person name="Wang Z.W."/>
            <person name="Zhao X."/>
            <person name="Zhong W.Y."/>
            <person name="Ma X.K."/>
            <person name="Ma L."/>
            <person name="Huang J."/>
            <person name="Chen G.Z."/>
            <person name="Huang M.Z."/>
            <person name="Huang L."/>
            <person name="Peng D.H."/>
            <person name="Luo Y.B."/>
            <person name="Zou S.Q."/>
            <person name="Chen S.P."/>
            <person name="Lan S."/>
            <person name="Tsai W.C."/>
            <person name="Van de Peer Y."/>
            <person name="Liu Z.J."/>
        </authorList>
    </citation>
    <scope>NUCLEOTIDE SEQUENCE [LARGE SCALE GENOMIC DNA]</scope>
    <source>
        <strain evidence="3">Lor288</strain>
    </source>
</reference>
<dbReference type="InterPro" id="IPR040233">
    <property type="entry name" value="CCD97-like_C"/>
</dbReference>
<gene>
    <name evidence="3" type="ORF">KSP40_PGU007012</name>
</gene>
<name>A0ABR2ML10_9ASPA</name>
<protein>
    <recommendedName>
        <fullName evidence="2">CCD97-like C-terminal domain-containing protein</fullName>
    </recommendedName>
</protein>
<proteinExistence type="predicted"/>
<feature type="domain" description="CCD97-like C-terminal" evidence="2">
    <location>
        <begin position="102"/>
        <end position="306"/>
    </location>
</feature>
<evidence type="ECO:0000256" key="1">
    <source>
        <dbReference type="SAM" id="MobiDB-lite"/>
    </source>
</evidence>
<evidence type="ECO:0000313" key="4">
    <source>
        <dbReference type="Proteomes" id="UP001412067"/>
    </source>
</evidence>
<accession>A0ABR2ML10</accession>
<dbReference type="Pfam" id="PF09747">
    <property type="entry name" value="CCD97-like_C"/>
    <property type="match status" value="1"/>
</dbReference>
<feature type="region of interest" description="Disordered" evidence="1">
    <location>
        <begin position="282"/>
        <end position="306"/>
    </location>
</feature>
<feature type="compositionally biased region" description="Acidic residues" evidence="1">
    <location>
        <begin position="190"/>
        <end position="211"/>
    </location>
</feature>
<dbReference type="EMBL" id="JBBWWR010000006">
    <property type="protein sequence ID" value="KAK8964858.1"/>
    <property type="molecule type" value="Genomic_DNA"/>
</dbReference>
<dbReference type="Proteomes" id="UP001412067">
    <property type="component" value="Unassembled WGS sequence"/>
</dbReference>
<keyword evidence="4" id="KW-1185">Reference proteome</keyword>
<comment type="caution">
    <text evidence="3">The sequence shown here is derived from an EMBL/GenBank/DDBJ whole genome shotgun (WGS) entry which is preliminary data.</text>
</comment>
<evidence type="ECO:0000259" key="2">
    <source>
        <dbReference type="Pfam" id="PF09747"/>
    </source>
</evidence>
<dbReference type="InterPro" id="IPR018613">
    <property type="entry name" value="Ccdc97-like"/>
</dbReference>
<organism evidence="3 4">
    <name type="scientific">Platanthera guangdongensis</name>
    <dbReference type="NCBI Taxonomy" id="2320717"/>
    <lineage>
        <taxon>Eukaryota</taxon>
        <taxon>Viridiplantae</taxon>
        <taxon>Streptophyta</taxon>
        <taxon>Embryophyta</taxon>
        <taxon>Tracheophyta</taxon>
        <taxon>Spermatophyta</taxon>
        <taxon>Magnoliopsida</taxon>
        <taxon>Liliopsida</taxon>
        <taxon>Asparagales</taxon>
        <taxon>Orchidaceae</taxon>
        <taxon>Orchidoideae</taxon>
        <taxon>Orchideae</taxon>
        <taxon>Orchidinae</taxon>
        <taxon>Platanthera</taxon>
    </lineage>
</organism>
<dbReference type="PANTHER" id="PTHR31840">
    <property type="entry name" value="COILED-COIL DOMAIN-CONTAINING PROTEIN 97"/>
    <property type="match status" value="1"/>
</dbReference>
<sequence length="306" mass="35430">METTAMEEIAERLSTIDGLYFPGGIRSQTPDASQRKETLLGLLSRDVPIFLERYGGELTAVELGAFDSLRTDYEIGWHIDHLRRRLLPPESNSRARSPTVRNRRRAHMDRLIRGGKYFSEDSMRDREPYLHHLYVGMFQDPAERSFSRPGEKWSETLLRRNEEKVLLEKIRVEQQRLGVARRDWVGVGEGVEEQEEEEEEEEEESEDDVGDEVEKQNIAFSSSLKAPGDGSTVNGHARAESRRNSLSTDEMQDQLDQFTVMMQQKFLAGEDAERLDYHLIDNDEGLDDHWSKEASRDAEEKYFDED</sequence>
<dbReference type="PANTHER" id="PTHR31840:SF1">
    <property type="entry name" value="COILED-COIL DOMAIN-CONTAINING PROTEIN 97"/>
    <property type="match status" value="1"/>
</dbReference>
<evidence type="ECO:0000313" key="3">
    <source>
        <dbReference type="EMBL" id="KAK8964858.1"/>
    </source>
</evidence>
<feature type="region of interest" description="Disordered" evidence="1">
    <location>
        <begin position="188"/>
        <end position="252"/>
    </location>
</feature>